<dbReference type="EMBL" id="JACWMT010000001">
    <property type="protein sequence ID" value="MBD1269712.1"/>
    <property type="molecule type" value="Genomic_DNA"/>
</dbReference>
<comment type="caution">
    <text evidence="2">The sequence shown here is derived from an EMBL/GenBank/DDBJ whole genome shotgun (WGS) entry which is preliminary data.</text>
</comment>
<dbReference type="AlphaFoldDB" id="A0A8I0FXG2"/>
<reference evidence="2" key="2">
    <citation type="submission" date="2020-09" db="EMBL/GenBank/DDBJ databases">
        <title>Novel species in genus Aeromicrobium.</title>
        <authorList>
            <person name="Zhang G."/>
        </authorList>
    </citation>
    <scope>NUCLEOTIDE SEQUENCE</scope>
    <source>
        <strain evidence="2">SSW1-57</strain>
    </source>
</reference>
<dbReference type="Proteomes" id="UP000587211">
    <property type="component" value="Unassembled WGS sequence"/>
</dbReference>
<evidence type="ECO:0000259" key="1">
    <source>
        <dbReference type="Pfam" id="PF13338"/>
    </source>
</evidence>
<dbReference type="Pfam" id="PF13338">
    <property type="entry name" value="AbiEi_4"/>
    <property type="match status" value="1"/>
</dbReference>
<reference evidence="3 4" key="1">
    <citation type="submission" date="2020-07" db="EMBL/GenBank/DDBJ databases">
        <title>Sequencing the genomes of 1000 actinobacteria strains.</title>
        <authorList>
            <person name="Klenk H.-P."/>
        </authorList>
    </citation>
    <scope>NUCLEOTIDE SEQUENCE [LARGE SCALE GENOMIC DNA]</scope>
    <source>
        <strain evidence="3 4">DSM 19087</strain>
    </source>
</reference>
<proteinExistence type="predicted"/>
<dbReference type="Proteomes" id="UP000659061">
    <property type="component" value="Unassembled WGS sequence"/>
</dbReference>
<dbReference type="EMBL" id="JACBZN010000001">
    <property type="protein sequence ID" value="NYI39632.1"/>
    <property type="molecule type" value="Genomic_DNA"/>
</dbReference>
<dbReference type="RefSeq" id="WP_179427438.1">
    <property type="nucleotide sequence ID" value="NZ_BAAAMP010000002.1"/>
</dbReference>
<sequence length="325" mass="36154">MEPFFETLADRRGGYILRPDLLDLGVSDRQIKDALRQELIVRIRPGTYAPRGHADLSPEERHRLLAFAVQDKLPSGVVLSHQSASVIHSGVSYGLDLSQVHVTRLGRTTARAEAKVTHHGGTLPDEDIVEVDGHLLVVPGRAALETAVVAGTEAGLIQTSLALRHGVTPEELHERLGAMARWPGVAKVRLSVIWATPECETVGELRSLYMFRMGGVPVPRMQVEYFDANGVSLGRVDFDWEDFWHCGEFDGLLKYGRLNPYGGGNLGQVIVDEKRREDRIRETGRGMSRWVWSDLHSPRATCQRILAALEQSRRLHGRRSPTVLA</sequence>
<feature type="domain" description="AbiEi antitoxin N-terminal" evidence="1">
    <location>
        <begin position="7"/>
        <end position="49"/>
    </location>
</feature>
<evidence type="ECO:0000313" key="4">
    <source>
        <dbReference type="Proteomes" id="UP000587211"/>
    </source>
</evidence>
<evidence type="ECO:0000313" key="3">
    <source>
        <dbReference type="EMBL" id="NYI39632.1"/>
    </source>
</evidence>
<accession>A0A8I0FXG2</accession>
<evidence type="ECO:0000313" key="2">
    <source>
        <dbReference type="EMBL" id="MBD1269712.1"/>
    </source>
</evidence>
<organism evidence="2 5">
    <name type="scientific">Aeromicrobium tamlense</name>
    <dbReference type="NCBI Taxonomy" id="375541"/>
    <lineage>
        <taxon>Bacteria</taxon>
        <taxon>Bacillati</taxon>
        <taxon>Actinomycetota</taxon>
        <taxon>Actinomycetes</taxon>
        <taxon>Propionibacteriales</taxon>
        <taxon>Nocardioidaceae</taxon>
        <taxon>Aeromicrobium</taxon>
    </lineage>
</organism>
<name>A0A8I0FXG2_9ACTN</name>
<dbReference type="InterPro" id="IPR025159">
    <property type="entry name" value="AbiEi_N"/>
</dbReference>
<gene>
    <name evidence="3" type="ORF">BJ975_003007</name>
    <name evidence="2" type="ORF">IDH50_05695</name>
</gene>
<evidence type="ECO:0000313" key="5">
    <source>
        <dbReference type="Proteomes" id="UP000659061"/>
    </source>
</evidence>
<protein>
    <submittedName>
        <fullName evidence="2">Type IV toxin-antitoxin system AbiEi family antitoxin domain-containing protein</fullName>
    </submittedName>
</protein>
<keyword evidence="4" id="KW-1185">Reference proteome</keyword>